<keyword evidence="4" id="KW-0378">Hydrolase</keyword>
<dbReference type="InterPro" id="IPR051121">
    <property type="entry name" value="FAH"/>
</dbReference>
<accession>A0ABW5V684</accession>
<protein>
    <submittedName>
        <fullName evidence="4">Fumarylacetoacetate hydrolase family protein</fullName>
    </submittedName>
</protein>
<dbReference type="GO" id="GO:0016787">
    <property type="term" value="F:hydrolase activity"/>
    <property type="evidence" value="ECO:0007669"/>
    <property type="project" value="UniProtKB-KW"/>
</dbReference>
<reference evidence="5" key="1">
    <citation type="journal article" date="2019" name="Int. J. Syst. Evol. Microbiol.">
        <title>The Global Catalogue of Microorganisms (GCM) 10K type strain sequencing project: providing services to taxonomists for standard genome sequencing and annotation.</title>
        <authorList>
            <consortium name="The Broad Institute Genomics Platform"/>
            <consortium name="The Broad Institute Genome Sequencing Center for Infectious Disease"/>
            <person name="Wu L."/>
            <person name="Ma J."/>
        </authorList>
    </citation>
    <scope>NUCLEOTIDE SEQUENCE [LARGE SCALE GENOMIC DNA]</scope>
    <source>
        <strain evidence="5">TISTR 1535</strain>
    </source>
</reference>
<dbReference type="EMBL" id="JBHUNA010000022">
    <property type="protein sequence ID" value="MFD2761491.1"/>
    <property type="molecule type" value="Genomic_DNA"/>
</dbReference>
<dbReference type="PANTHER" id="PTHR42796">
    <property type="entry name" value="FUMARYLACETOACETATE HYDROLASE DOMAIN-CONTAINING PROTEIN 2A-RELATED"/>
    <property type="match status" value="1"/>
</dbReference>
<keyword evidence="5" id="KW-1185">Reference proteome</keyword>
<evidence type="ECO:0000313" key="4">
    <source>
        <dbReference type="EMBL" id="MFD2761491.1"/>
    </source>
</evidence>
<dbReference type="SUPFAM" id="SSF56529">
    <property type="entry name" value="FAH"/>
    <property type="match status" value="1"/>
</dbReference>
<dbReference type="PANTHER" id="PTHR42796:SF4">
    <property type="entry name" value="FUMARYLACETOACETATE HYDROLASE DOMAIN-CONTAINING PROTEIN 2A"/>
    <property type="match status" value="1"/>
</dbReference>
<comment type="similarity">
    <text evidence="1">Belongs to the FAH family.</text>
</comment>
<name>A0ABW5V684_9BACI</name>
<evidence type="ECO:0000259" key="3">
    <source>
        <dbReference type="Pfam" id="PF01557"/>
    </source>
</evidence>
<gene>
    <name evidence="4" type="ORF">ACFSUO_10990</name>
</gene>
<dbReference type="InterPro" id="IPR036663">
    <property type="entry name" value="Fumarylacetoacetase_C_sf"/>
</dbReference>
<dbReference type="Gene3D" id="3.90.850.10">
    <property type="entry name" value="Fumarylacetoacetase-like, C-terminal domain"/>
    <property type="match status" value="1"/>
</dbReference>
<dbReference type="Proteomes" id="UP001597502">
    <property type="component" value="Unassembled WGS sequence"/>
</dbReference>
<dbReference type="Pfam" id="PF01557">
    <property type="entry name" value="FAA_hydrolase"/>
    <property type="match status" value="1"/>
</dbReference>
<keyword evidence="2" id="KW-0479">Metal-binding</keyword>
<sequence length="310" mass="34177">MKLLSYQLKRSPGPPRVGFMLNGCIADMQETWRRWRRSRRENELAANAEQFFPSDPSCFFAGGNFIISQAIEAAAFAQTTNMEDIGYSREEVRLLTPVPEPSKIICIGKNYADHAAEMKSDVPEYPVLFAKFANSLIGPEDVIEKSPKTSQLDYEVELTAVIGKEASRVKRENALKYIAGYTIGNDISARDLQTRTPEWLQGKTLDRSTPVGPWIVTADEVGDPGDLTIQSQVNGNVRQSSSTSKLIFDVPYLIEFISGLITLKPGDLILSGTPDGVGKGMNPPKFLNDGDTITMEIGNIGQLENKVKAK</sequence>
<comment type="caution">
    <text evidence="4">The sequence shown here is derived from an EMBL/GenBank/DDBJ whole genome shotgun (WGS) entry which is preliminary data.</text>
</comment>
<evidence type="ECO:0000256" key="1">
    <source>
        <dbReference type="ARBA" id="ARBA00010211"/>
    </source>
</evidence>
<evidence type="ECO:0000256" key="2">
    <source>
        <dbReference type="ARBA" id="ARBA00022723"/>
    </source>
</evidence>
<organism evidence="4 5">
    <name type="scientific">Lentibacillus juripiscarius</name>
    <dbReference type="NCBI Taxonomy" id="257446"/>
    <lineage>
        <taxon>Bacteria</taxon>
        <taxon>Bacillati</taxon>
        <taxon>Bacillota</taxon>
        <taxon>Bacilli</taxon>
        <taxon>Bacillales</taxon>
        <taxon>Bacillaceae</taxon>
        <taxon>Lentibacillus</taxon>
    </lineage>
</organism>
<dbReference type="InterPro" id="IPR011234">
    <property type="entry name" value="Fumarylacetoacetase-like_C"/>
</dbReference>
<evidence type="ECO:0000313" key="5">
    <source>
        <dbReference type="Proteomes" id="UP001597502"/>
    </source>
</evidence>
<dbReference type="RefSeq" id="WP_382394035.1">
    <property type="nucleotide sequence ID" value="NZ_JBHUNA010000022.1"/>
</dbReference>
<proteinExistence type="inferred from homology"/>
<feature type="domain" description="Fumarylacetoacetase-like C-terminal" evidence="3">
    <location>
        <begin position="103"/>
        <end position="307"/>
    </location>
</feature>